<dbReference type="AlphaFoldDB" id="A0A139A0H6"/>
<dbReference type="OrthoDB" id="2141373at2759"/>
<evidence type="ECO:0000259" key="5">
    <source>
        <dbReference type="PROSITE" id="PS50865"/>
    </source>
</evidence>
<keyword evidence="2 4" id="KW-0863">Zinc-finger</keyword>
<name>A0A139A0H6_GONPJ</name>
<dbReference type="SUPFAM" id="SSF144232">
    <property type="entry name" value="HIT/MYND zinc finger-like"/>
    <property type="match status" value="1"/>
</dbReference>
<dbReference type="Pfam" id="PF01753">
    <property type="entry name" value="zf-MYND"/>
    <property type="match status" value="1"/>
</dbReference>
<evidence type="ECO:0000313" key="6">
    <source>
        <dbReference type="EMBL" id="KXS10286.1"/>
    </source>
</evidence>
<accession>A0A139A0H6</accession>
<dbReference type="InterPro" id="IPR002893">
    <property type="entry name" value="Znf_MYND"/>
</dbReference>
<keyword evidence="7" id="KW-1185">Reference proteome</keyword>
<sequence>MELKDPRDSTKLSRLSACIKCHRIKYCSQECQTADWKTHKKFCGATTMPQPEEVGLGSEWVSQTCQLTGGSDAEARGIDSDGLDRRIQRFVEVVKAK</sequence>
<dbReference type="PROSITE" id="PS50865">
    <property type="entry name" value="ZF_MYND_2"/>
    <property type="match status" value="1"/>
</dbReference>
<protein>
    <recommendedName>
        <fullName evidence="5">MYND-type domain-containing protein</fullName>
    </recommendedName>
</protein>
<keyword evidence="3" id="KW-0862">Zinc</keyword>
<keyword evidence="1" id="KW-0479">Metal-binding</keyword>
<evidence type="ECO:0000256" key="4">
    <source>
        <dbReference type="PROSITE-ProRule" id="PRU00134"/>
    </source>
</evidence>
<gene>
    <name evidence="6" type="ORF">M427DRAFT_183707</name>
</gene>
<reference evidence="6 7" key="1">
    <citation type="journal article" date="2015" name="Genome Biol. Evol.">
        <title>Phylogenomic analyses indicate that early fungi evolved digesting cell walls of algal ancestors of land plants.</title>
        <authorList>
            <person name="Chang Y."/>
            <person name="Wang S."/>
            <person name="Sekimoto S."/>
            <person name="Aerts A.L."/>
            <person name="Choi C."/>
            <person name="Clum A."/>
            <person name="LaButti K.M."/>
            <person name="Lindquist E.A."/>
            <person name="Yee Ngan C."/>
            <person name="Ohm R.A."/>
            <person name="Salamov A.A."/>
            <person name="Grigoriev I.V."/>
            <person name="Spatafora J.W."/>
            <person name="Berbee M.L."/>
        </authorList>
    </citation>
    <scope>NUCLEOTIDE SEQUENCE [LARGE SCALE GENOMIC DNA]</scope>
    <source>
        <strain evidence="6 7">JEL478</strain>
    </source>
</reference>
<evidence type="ECO:0000256" key="2">
    <source>
        <dbReference type="ARBA" id="ARBA00022771"/>
    </source>
</evidence>
<dbReference type="EMBL" id="KQ965831">
    <property type="protein sequence ID" value="KXS10286.1"/>
    <property type="molecule type" value="Genomic_DNA"/>
</dbReference>
<dbReference type="Proteomes" id="UP000070544">
    <property type="component" value="Unassembled WGS sequence"/>
</dbReference>
<dbReference type="Gene3D" id="6.10.140.2220">
    <property type="match status" value="1"/>
</dbReference>
<organism evidence="6 7">
    <name type="scientific">Gonapodya prolifera (strain JEL478)</name>
    <name type="common">Monoblepharis prolifera</name>
    <dbReference type="NCBI Taxonomy" id="1344416"/>
    <lineage>
        <taxon>Eukaryota</taxon>
        <taxon>Fungi</taxon>
        <taxon>Fungi incertae sedis</taxon>
        <taxon>Chytridiomycota</taxon>
        <taxon>Chytridiomycota incertae sedis</taxon>
        <taxon>Monoblepharidomycetes</taxon>
        <taxon>Monoblepharidales</taxon>
        <taxon>Gonapodyaceae</taxon>
        <taxon>Gonapodya</taxon>
    </lineage>
</organism>
<feature type="domain" description="MYND-type" evidence="5">
    <location>
        <begin position="18"/>
        <end position="43"/>
    </location>
</feature>
<evidence type="ECO:0000313" key="7">
    <source>
        <dbReference type="Proteomes" id="UP000070544"/>
    </source>
</evidence>
<evidence type="ECO:0000256" key="3">
    <source>
        <dbReference type="ARBA" id="ARBA00022833"/>
    </source>
</evidence>
<dbReference type="GO" id="GO:0008270">
    <property type="term" value="F:zinc ion binding"/>
    <property type="evidence" value="ECO:0007669"/>
    <property type="project" value="UniProtKB-KW"/>
</dbReference>
<evidence type="ECO:0000256" key="1">
    <source>
        <dbReference type="ARBA" id="ARBA00022723"/>
    </source>
</evidence>
<proteinExistence type="predicted"/>